<dbReference type="AlphaFoldDB" id="A0A081R5U1"/>
<comment type="caution">
    <text evidence="1">The sequence shown here is derived from an EMBL/GenBank/DDBJ whole genome shotgun (WGS) entry which is preliminary data.</text>
</comment>
<dbReference type="EMBL" id="JPGB01000004">
    <property type="protein sequence ID" value="KEQ50564.1"/>
    <property type="molecule type" value="Genomic_DNA"/>
</dbReference>
<dbReference type="InterPro" id="IPR035944">
    <property type="entry name" value="YfbM-like_sf"/>
</dbReference>
<sequence>MGMIANYQYLSDNELGQIKRYSCQEEDLLDLVEDYPEGNDTLIDIDKMWDALLFVMTGFNSSEFMDDDPLREAVLGVTPLENVSEYIAYTEHSKITEIVQALENFDMDKALADFSMEACKKADLYPDIWDYLDEEEEIKDDIRTCFVKMKNFYKKILTLKGNVLVTIC</sequence>
<organism evidence="1 2">
    <name type="scientific">Streptococcus oralis</name>
    <dbReference type="NCBI Taxonomy" id="1303"/>
    <lineage>
        <taxon>Bacteria</taxon>
        <taxon>Bacillati</taxon>
        <taxon>Bacillota</taxon>
        <taxon>Bacilli</taxon>
        <taxon>Lactobacillales</taxon>
        <taxon>Streptococcaceae</taxon>
        <taxon>Streptococcus</taxon>
    </lineage>
</organism>
<dbReference type="Gene3D" id="3.40.1760.10">
    <property type="entry name" value="YfbM-like super family"/>
    <property type="match status" value="1"/>
</dbReference>
<name>A0A081R5U1_STROR</name>
<proteinExistence type="predicted"/>
<evidence type="ECO:0000313" key="2">
    <source>
        <dbReference type="Proteomes" id="UP000028098"/>
    </source>
</evidence>
<dbReference type="Pfam" id="PF08974">
    <property type="entry name" value="DUF1877"/>
    <property type="match status" value="1"/>
</dbReference>
<dbReference type="RefSeq" id="WP_042902284.1">
    <property type="nucleotide sequence ID" value="NZ_JAKUVX010000002.1"/>
</dbReference>
<evidence type="ECO:0000313" key="1">
    <source>
        <dbReference type="EMBL" id="KEQ50564.1"/>
    </source>
</evidence>
<dbReference type="Proteomes" id="UP000028098">
    <property type="component" value="Unassembled WGS sequence"/>
</dbReference>
<gene>
    <name evidence="1" type="ORF">SK143_0618</name>
</gene>
<dbReference type="InterPro" id="IPR015068">
    <property type="entry name" value="DUF1877"/>
</dbReference>
<evidence type="ECO:0008006" key="3">
    <source>
        <dbReference type="Google" id="ProtNLM"/>
    </source>
</evidence>
<dbReference type="SUPFAM" id="SSF111069">
    <property type="entry name" value="Hypothetical protein yfbM"/>
    <property type="match status" value="1"/>
</dbReference>
<dbReference type="PATRIC" id="fig|1303.44.peg.577"/>
<reference evidence="1 2" key="1">
    <citation type="submission" date="2014-05" db="EMBL/GenBank/DDBJ databases">
        <authorList>
            <person name="Daugherty S.C."/>
            <person name="Tallon L.J."/>
            <person name="Sadzewicz L."/>
            <person name="Kilian M."/>
            <person name="Tettelin H."/>
        </authorList>
    </citation>
    <scope>NUCLEOTIDE SEQUENCE [LARGE SCALE GENOMIC DNA]</scope>
    <source>
        <strain evidence="1 2">SK143</strain>
    </source>
</reference>
<protein>
    <recommendedName>
        <fullName evidence="3">DUF1877 domain-containing protein</fullName>
    </recommendedName>
</protein>
<accession>A0A081R5U1</accession>